<comment type="caution">
    <text evidence="1">The sequence shown here is derived from an EMBL/GenBank/DDBJ whole genome shotgun (WGS) entry which is preliminary data.</text>
</comment>
<evidence type="ECO:0000313" key="1">
    <source>
        <dbReference type="EMBL" id="PWB01359.1"/>
    </source>
</evidence>
<name>A0A2V1IIZ3_9BACT</name>
<accession>A0A2V1IIZ3</accession>
<keyword evidence="2" id="KW-1185">Reference proteome</keyword>
<reference evidence="2" key="1">
    <citation type="submission" date="2018-02" db="EMBL/GenBank/DDBJ databases">
        <authorList>
            <person name="Clavel T."/>
            <person name="Strowig T."/>
        </authorList>
    </citation>
    <scope>NUCLEOTIDE SEQUENCE [LARGE SCALE GENOMIC DNA]</scope>
    <source>
        <strain evidence="2">DSM 103720</strain>
    </source>
</reference>
<dbReference type="GO" id="GO:0005829">
    <property type="term" value="C:cytosol"/>
    <property type="evidence" value="ECO:0007669"/>
    <property type="project" value="TreeGrafter"/>
</dbReference>
<dbReference type="InterPro" id="IPR032466">
    <property type="entry name" value="Metal_Hydrolase"/>
</dbReference>
<dbReference type="SUPFAM" id="SSF51556">
    <property type="entry name" value="Metallo-dependent hydrolases"/>
    <property type="match status" value="1"/>
</dbReference>
<proteinExistence type="predicted"/>
<dbReference type="GO" id="GO:0016788">
    <property type="term" value="F:hydrolase activity, acting on ester bonds"/>
    <property type="evidence" value="ECO:0007669"/>
    <property type="project" value="InterPro"/>
</dbReference>
<sequence>MNFDVHTHILRRNALVDLDPVDHRTPCSAFARQLDLQAIPLLRPGYSYSVGIHPWNATRVAPADLRLLRALVAQPQVKAIGECGLDPLRQNPDNADLNIANRVSLISLQTDLLHLHFELSELWCKPLLLHIVRTYPEIIGLRRKWKPAQPWIIHGFRGRPQLARQLLADGFYLSFGAKYNPESFALTPPDRRLRETDALSPLQ</sequence>
<dbReference type="AlphaFoldDB" id="A0A2V1IIZ3"/>
<dbReference type="RefSeq" id="WP_107032783.1">
    <property type="nucleotide sequence ID" value="NZ_CAXHPX010000005.1"/>
</dbReference>
<dbReference type="EMBL" id="PUEC01000022">
    <property type="protein sequence ID" value="PWB01359.1"/>
    <property type="molecule type" value="Genomic_DNA"/>
</dbReference>
<dbReference type="GeneID" id="82526650"/>
<evidence type="ECO:0000313" key="2">
    <source>
        <dbReference type="Proteomes" id="UP000244905"/>
    </source>
</evidence>
<gene>
    <name evidence="1" type="ORF">C5O23_09890</name>
</gene>
<keyword evidence="1" id="KW-0378">Hydrolase</keyword>
<protein>
    <submittedName>
        <fullName evidence="1">Hydrolase TatD</fullName>
    </submittedName>
</protein>
<dbReference type="Proteomes" id="UP000244905">
    <property type="component" value="Unassembled WGS sequence"/>
</dbReference>
<dbReference type="Pfam" id="PF01026">
    <property type="entry name" value="TatD_DNase"/>
    <property type="match status" value="1"/>
</dbReference>
<dbReference type="Gene3D" id="3.20.20.140">
    <property type="entry name" value="Metal-dependent hydrolases"/>
    <property type="match status" value="1"/>
</dbReference>
<dbReference type="PANTHER" id="PTHR46124">
    <property type="entry name" value="D-AMINOACYL-TRNA DEACYLASE"/>
    <property type="match status" value="1"/>
</dbReference>
<organism evidence="1 2">
    <name type="scientific">Duncaniella muris</name>
    <dbReference type="NCBI Taxonomy" id="2094150"/>
    <lineage>
        <taxon>Bacteria</taxon>
        <taxon>Pseudomonadati</taxon>
        <taxon>Bacteroidota</taxon>
        <taxon>Bacteroidia</taxon>
        <taxon>Bacteroidales</taxon>
        <taxon>Muribaculaceae</taxon>
        <taxon>Duncaniella</taxon>
    </lineage>
</organism>
<dbReference type="PANTHER" id="PTHR46124:SF2">
    <property type="entry name" value="D-AMINOACYL-TRNA DEACYLASE"/>
    <property type="match status" value="1"/>
</dbReference>
<dbReference type="InterPro" id="IPR001130">
    <property type="entry name" value="TatD-like"/>
</dbReference>